<evidence type="ECO:0000313" key="15">
    <source>
        <dbReference type="Proteomes" id="UP000193467"/>
    </source>
</evidence>
<comment type="subcellular location">
    <subcellularLocation>
        <location evidence="2">Mitochondrion inner membrane</location>
        <topology evidence="2">Single-pass type II membrane protein</topology>
        <orientation evidence="2">Intermembrane side</orientation>
    </subcellularLocation>
</comment>
<dbReference type="STRING" id="106004.A0A1Y2DTV9"/>
<evidence type="ECO:0000256" key="10">
    <source>
        <dbReference type="ARBA" id="ARBA00023284"/>
    </source>
</evidence>
<dbReference type="GO" id="GO:0005758">
    <property type="term" value="C:mitochondrial intermembrane space"/>
    <property type="evidence" value="ECO:0007669"/>
    <property type="project" value="TreeGrafter"/>
</dbReference>
<dbReference type="GO" id="GO:0015035">
    <property type="term" value="F:protein-disulfide reductase activity"/>
    <property type="evidence" value="ECO:0007669"/>
    <property type="project" value="InterPro"/>
</dbReference>
<dbReference type="PROSITE" id="PS51808">
    <property type="entry name" value="CHCH"/>
    <property type="match status" value="1"/>
</dbReference>
<proteinExistence type="predicted"/>
<keyword evidence="9" id="KW-1015">Disulfide bond</keyword>
<evidence type="ECO:0000313" key="14">
    <source>
        <dbReference type="EMBL" id="ORY62713.1"/>
    </source>
</evidence>
<comment type="cofactor">
    <cofactor evidence="1">
        <name>Cu(2+)</name>
        <dbReference type="ChEBI" id="CHEBI:29036"/>
    </cofactor>
</comment>
<feature type="domain" description="CHCH" evidence="13">
    <location>
        <begin position="135"/>
        <end position="171"/>
    </location>
</feature>
<keyword evidence="15" id="KW-1185">Reference proteome</keyword>
<keyword evidence="4" id="KW-0813">Transport</keyword>
<dbReference type="Proteomes" id="UP000193467">
    <property type="component" value="Unassembled WGS sequence"/>
</dbReference>
<organism evidence="14 15">
    <name type="scientific">Leucosporidium creatinivorum</name>
    <dbReference type="NCBI Taxonomy" id="106004"/>
    <lineage>
        <taxon>Eukaryota</taxon>
        <taxon>Fungi</taxon>
        <taxon>Dikarya</taxon>
        <taxon>Basidiomycota</taxon>
        <taxon>Pucciniomycotina</taxon>
        <taxon>Microbotryomycetes</taxon>
        <taxon>Leucosporidiales</taxon>
        <taxon>Leucosporidium</taxon>
    </lineage>
</organism>
<reference evidence="14 15" key="1">
    <citation type="submission" date="2016-07" db="EMBL/GenBank/DDBJ databases">
        <title>Pervasive Adenine N6-methylation of Active Genes in Fungi.</title>
        <authorList>
            <consortium name="DOE Joint Genome Institute"/>
            <person name="Mondo S.J."/>
            <person name="Dannebaum R.O."/>
            <person name="Kuo R.C."/>
            <person name="Labutti K."/>
            <person name="Haridas S."/>
            <person name="Kuo A."/>
            <person name="Salamov A."/>
            <person name="Ahrendt S.R."/>
            <person name="Lipzen A."/>
            <person name="Sullivan W."/>
            <person name="Andreopoulos W.B."/>
            <person name="Clum A."/>
            <person name="Lindquist E."/>
            <person name="Daum C."/>
            <person name="Ramamoorthy G.K."/>
            <person name="Gryganskyi A."/>
            <person name="Culley D."/>
            <person name="Magnuson J.K."/>
            <person name="James T.Y."/>
            <person name="O'Malley M.A."/>
            <person name="Stajich J.E."/>
            <person name="Spatafora J.W."/>
            <person name="Visel A."/>
            <person name="Grigoriev I.V."/>
        </authorList>
    </citation>
    <scope>NUCLEOTIDE SEQUENCE [LARGE SCALE GENOMIC DNA]</scope>
    <source>
        <strain evidence="14 15">62-1032</strain>
    </source>
</reference>
<dbReference type="PANTHER" id="PTHR21622">
    <property type="entry name" value="COILED-COIL-HELIX-COILED-COIL-HELIX DOMAIN CONTAINING 4"/>
    <property type="match status" value="1"/>
</dbReference>
<evidence type="ECO:0000256" key="8">
    <source>
        <dbReference type="ARBA" id="ARBA00023128"/>
    </source>
</evidence>
<evidence type="ECO:0000256" key="12">
    <source>
        <dbReference type="SAM" id="MobiDB-lite"/>
    </source>
</evidence>
<evidence type="ECO:0000256" key="11">
    <source>
        <dbReference type="ARBA" id="ARBA00033150"/>
    </source>
</evidence>
<dbReference type="EMBL" id="MCGR01000070">
    <property type="protein sequence ID" value="ORY62713.1"/>
    <property type="molecule type" value="Genomic_DNA"/>
</dbReference>
<keyword evidence="8" id="KW-0496">Mitochondrion</keyword>
<keyword evidence="5" id="KW-0653">Protein transport</keyword>
<evidence type="ECO:0000256" key="4">
    <source>
        <dbReference type="ARBA" id="ARBA00022448"/>
    </source>
</evidence>
<feature type="compositionally biased region" description="Low complexity" evidence="12">
    <location>
        <begin position="77"/>
        <end position="94"/>
    </location>
</feature>
<dbReference type="AlphaFoldDB" id="A0A1Y2DTV9"/>
<evidence type="ECO:0000256" key="7">
    <source>
        <dbReference type="ARBA" id="ARBA00023010"/>
    </source>
</evidence>
<feature type="region of interest" description="Disordered" evidence="12">
    <location>
        <begin position="68"/>
        <end position="114"/>
    </location>
</feature>
<keyword evidence="6" id="KW-0560">Oxidoreductase</keyword>
<evidence type="ECO:0000259" key="13">
    <source>
        <dbReference type="Pfam" id="PF06747"/>
    </source>
</evidence>
<sequence length="210" mass="22506">MSFARAPLRASLRSLPRSAPSPSPIFARHGSSRAYASQKMSGIQASSLGLAALLGWSAVFFTVTRPNKKEHHAKKVATPPTSSSDAPSTAAESSHSAEVDTTSSDSESQSPAYDPVTGEINWACPCLGGMADGPCGEEFKAAFSCFIYSEEEVKGVDCVDKFRGMQECFRKYPEIYGNVDAEDEEELDDADLIAAAELALKEEDKFFSSA</sequence>
<dbReference type="InParanoid" id="A0A1Y2DTV9"/>
<keyword evidence="10" id="KW-0676">Redox-active center</keyword>
<evidence type="ECO:0000256" key="5">
    <source>
        <dbReference type="ARBA" id="ARBA00022927"/>
    </source>
</evidence>
<keyword evidence="7" id="KW-0811">Translocation</keyword>
<evidence type="ECO:0000256" key="3">
    <source>
        <dbReference type="ARBA" id="ARBA00013714"/>
    </source>
</evidence>
<comment type="caution">
    <text evidence="14">The sequence shown here is derived from an EMBL/GenBank/DDBJ whole genome shotgun (WGS) entry which is preliminary data.</text>
</comment>
<dbReference type="PANTHER" id="PTHR21622:SF0">
    <property type="entry name" value="COILED-COIL-HELIX-COILED-COIL-HELIX DOMAIN CONTAINING 4"/>
    <property type="match status" value="1"/>
</dbReference>
<dbReference type="OrthoDB" id="7481291at2759"/>
<feature type="compositionally biased region" description="Polar residues" evidence="12">
    <location>
        <begin position="99"/>
        <end position="111"/>
    </location>
</feature>
<gene>
    <name evidence="14" type="ORF">BCR35DRAFT_308944</name>
</gene>
<dbReference type="GO" id="GO:0005743">
    <property type="term" value="C:mitochondrial inner membrane"/>
    <property type="evidence" value="ECO:0007669"/>
    <property type="project" value="UniProtKB-SubCell"/>
</dbReference>
<dbReference type="Pfam" id="PF06747">
    <property type="entry name" value="CHCH"/>
    <property type="match status" value="1"/>
</dbReference>
<evidence type="ECO:0000256" key="2">
    <source>
        <dbReference type="ARBA" id="ARBA00004164"/>
    </source>
</evidence>
<accession>A0A1Y2DTV9</accession>
<evidence type="ECO:0000256" key="1">
    <source>
        <dbReference type="ARBA" id="ARBA00001973"/>
    </source>
</evidence>
<name>A0A1Y2DTV9_9BASI</name>
<protein>
    <recommendedName>
        <fullName evidence="3">Mitochondrial intermembrane space import and assembly protein 40</fullName>
    </recommendedName>
    <alternativeName>
        <fullName evidence="11">Mitochondrial import inner membrane translocase TIM40</fullName>
    </alternativeName>
</protein>
<dbReference type="InterPro" id="IPR010625">
    <property type="entry name" value="CHCH"/>
</dbReference>
<evidence type="ECO:0000256" key="6">
    <source>
        <dbReference type="ARBA" id="ARBA00023002"/>
    </source>
</evidence>
<dbReference type="InterPro" id="IPR039289">
    <property type="entry name" value="CHCHD4"/>
</dbReference>
<dbReference type="Gene3D" id="1.10.287.2900">
    <property type="match status" value="1"/>
</dbReference>
<evidence type="ECO:0000256" key="9">
    <source>
        <dbReference type="ARBA" id="ARBA00023157"/>
    </source>
</evidence>
<dbReference type="GO" id="GO:0045041">
    <property type="term" value="P:protein import into mitochondrial intermembrane space"/>
    <property type="evidence" value="ECO:0007669"/>
    <property type="project" value="InterPro"/>
</dbReference>